<name>A0A7S0MZS4_9CHLO</name>
<evidence type="ECO:0000313" key="2">
    <source>
        <dbReference type="EMBL" id="CAD8653037.1"/>
    </source>
</evidence>
<protein>
    <submittedName>
        <fullName evidence="2">Uncharacterized protein</fullName>
    </submittedName>
</protein>
<evidence type="ECO:0000256" key="1">
    <source>
        <dbReference type="SAM" id="MobiDB-lite"/>
    </source>
</evidence>
<dbReference type="AlphaFoldDB" id="A0A7S0MZS4"/>
<dbReference type="EMBL" id="HBFA01005420">
    <property type="protein sequence ID" value="CAD8653037.1"/>
    <property type="molecule type" value="Transcribed_RNA"/>
</dbReference>
<organism evidence="2">
    <name type="scientific">Pyramimonas obovata</name>
    <dbReference type="NCBI Taxonomy" id="1411642"/>
    <lineage>
        <taxon>Eukaryota</taxon>
        <taxon>Viridiplantae</taxon>
        <taxon>Chlorophyta</taxon>
        <taxon>Pyramimonadophyceae</taxon>
        <taxon>Pyramimonadales</taxon>
        <taxon>Pyramimonadaceae</taxon>
        <taxon>Pyramimonas</taxon>
        <taxon>Pyramimonas incertae sedis</taxon>
    </lineage>
</organism>
<proteinExistence type="predicted"/>
<accession>A0A7S0MZS4</accession>
<sequence length="165" mass="18374">MAQVLTQARLLHSSSVSAPSTARRSTICRVQQQSANKKKATNHGTGMYKNMTPLEEKATDAPNLNVFEVRDTSTKNTLDHLFYQMPKEEHEHASCVKMPGVGLVCGSEEFLLHETHGCIHAGGVYYALPHDAVHDPTVDITDDTYELLDGLSQATFDRMERMEEI</sequence>
<gene>
    <name evidence="2" type="ORF">POBO1169_LOCUS2774</name>
</gene>
<reference evidence="2" key="1">
    <citation type="submission" date="2021-01" db="EMBL/GenBank/DDBJ databases">
        <authorList>
            <person name="Corre E."/>
            <person name="Pelletier E."/>
            <person name="Niang G."/>
            <person name="Scheremetjew M."/>
            <person name="Finn R."/>
            <person name="Kale V."/>
            <person name="Holt S."/>
            <person name="Cochrane G."/>
            <person name="Meng A."/>
            <person name="Brown T."/>
            <person name="Cohen L."/>
        </authorList>
    </citation>
    <scope>NUCLEOTIDE SEQUENCE</scope>
    <source>
        <strain evidence="2">CCMP722</strain>
    </source>
</reference>
<feature type="compositionally biased region" description="Polar residues" evidence="1">
    <location>
        <begin position="12"/>
        <end position="35"/>
    </location>
</feature>
<feature type="region of interest" description="Disordered" evidence="1">
    <location>
        <begin position="12"/>
        <end position="48"/>
    </location>
</feature>